<dbReference type="EMBL" id="LK032560">
    <property type="protein sequence ID" value="CDY43548.1"/>
    <property type="molecule type" value="Genomic_DNA"/>
</dbReference>
<accession>A0A078I389</accession>
<dbReference type="PaxDb" id="3708-A0A078I389"/>
<name>A0A078I389_BRANA</name>
<proteinExistence type="predicted"/>
<organism evidence="1 2">
    <name type="scientific">Brassica napus</name>
    <name type="common">Rape</name>
    <dbReference type="NCBI Taxonomy" id="3708"/>
    <lineage>
        <taxon>Eukaryota</taxon>
        <taxon>Viridiplantae</taxon>
        <taxon>Streptophyta</taxon>
        <taxon>Embryophyta</taxon>
        <taxon>Tracheophyta</taxon>
        <taxon>Spermatophyta</taxon>
        <taxon>Magnoliopsida</taxon>
        <taxon>eudicotyledons</taxon>
        <taxon>Gunneridae</taxon>
        <taxon>Pentapetalae</taxon>
        <taxon>rosids</taxon>
        <taxon>malvids</taxon>
        <taxon>Brassicales</taxon>
        <taxon>Brassicaceae</taxon>
        <taxon>Brassiceae</taxon>
        <taxon>Brassica</taxon>
    </lineage>
</organism>
<dbReference type="Gramene" id="CDY43548">
    <property type="protein sequence ID" value="CDY43548"/>
    <property type="gene ID" value="GSBRNA2T00076838001"/>
</dbReference>
<evidence type="ECO:0000313" key="2">
    <source>
        <dbReference type="Proteomes" id="UP000028999"/>
    </source>
</evidence>
<reference evidence="1 2" key="1">
    <citation type="journal article" date="2014" name="Science">
        <title>Plant genetics. Early allopolyploid evolution in the post-Neolithic Brassica napus oilseed genome.</title>
        <authorList>
            <person name="Chalhoub B."/>
            <person name="Denoeud F."/>
            <person name="Liu S."/>
            <person name="Parkin I.A."/>
            <person name="Tang H."/>
            <person name="Wang X."/>
            <person name="Chiquet J."/>
            <person name="Belcram H."/>
            <person name="Tong C."/>
            <person name="Samans B."/>
            <person name="Correa M."/>
            <person name="Da Silva C."/>
            <person name="Just J."/>
            <person name="Falentin C."/>
            <person name="Koh C.S."/>
            <person name="Le Clainche I."/>
            <person name="Bernard M."/>
            <person name="Bento P."/>
            <person name="Noel B."/>
            <person name="Labadie K."/>
            <person name="Alberti A."/>
            <person name="Charles M."/>
            <person name="Arnaud D."/>
            <person name="Guo H."/>
            <person name="Daviaud C."/>
            <person name="Alamery S."/>
            <person name="Jabbari K."/>
            <person name="Zhao M."/>
            <person name="Edger P.P."/>
            <person name="Chelaifa H."/>
            <person name="Tack D."/>
            <person name="Lassalle G."/>
            <person name="Mestiri I."/>
            <person name="Schnel N."/>
            <person name="Le Paslier M.C."/>
            <person name="Fan G."/>
            <person name="Renault V."/>
            <person name="Bayer P.E."/>
            <person name="Golicz A.A."/>
            <person name="Manoli S."/>
            <person name="Lee T.H."/>
            <person name="Thi V.H."/>
            <person name="Chalabi S."/>
            <person name="Hu Q."/>
            <person name="Fan C."/>
            <person name="Tollenaere R."/>
            <person name="Lu Y."/>
            <person name="Battail C."/>
            <person name="Shen J."/>
            <person name="Sidebottom C.H."/>
            <person name="Wang X."/>
            <person name="Canaguier A."/>
            <person name="Chauveau A."/>
            <person name="Berard A."/>
            <person name="Deniot G."/>
            <person name="Guan M."/>
            <person name="Liu Z."/>
            <person name="Sun F."/>
            <person name="Lim Y.P."/>
            <person name="Lyons E."/>
            <person name="Town C.D."/>
            <person name="Bancroft I."/>
            <person name="Wang X."/>
            <person name="Meng J."/>
            <person name="Ma J."/>
            <person name="Pires J.C."/>
            <person name="King G.J."/>
            <person name="Brunel D."/>
            <person name="Delourme R."/>
            <person name="Renard M."/>
            <person name="Aury J.M."/>
            <person name="Adams K.L."/>
            <person name="Batley J."/>
            <person name="Snowdon R.J."/>
            <person name="Tost J."/>
            <person name="Edwards D."/>
            <person name="Zhou Y."/>
            <person name="Hua W."/>
            <person name="Sharpe A.G."/>
            <person name="Paterson A.H."/>
            <person name="Guan C."/>
            <person name="Wincker P."/>
        </authorList>
    </citation>
    <scope>NUCLEOTIDE SEQUENCE [LARGE SCALE GENOMIC DNA]</scope>
    <source>
        <strain evidence="2">cv. Darmor-bzh</strain>
    </source>
</reference>
<keyword evidence="2" id="KW-1185">Reference proteome</keyword>
<protein>
    <submittedName>
        <fullName evidence="1">BnaA01g06960D protein</fullName>
    </submittedName>
</protein>
<gene>
    <name evidence="1" type="primary">BnaA01g06960D</name>
    <name evidence="1" type="ORF">GSBRNA2T00076838001</name>
</gene>
<evidence type="ECO:0000313" key="1">
    <source>
        <dbReference type="EMBL" id="CDY43548.1"/>
    </source>
</evidence>
<dbReference type="Proteomes" id="UP000028999">
    <property type="component" value="Unassembled WGS sequence"/>
</dbReference>
<dbReference type="AlphaFoldDB" id="A0A078I389"/>
<sequence length="89" mass="10757">MAMRSMRRFYCEIKGKKVKELPAYIKSTYSMESMKTYVMKDYLRRSSPSYLLWRHGFLLPLCYPPREMLFRGEEQLAKEESFPISRDDL</sequence>